<evidence type="ECO:0000313" key="1">
    <source>
        <dbReference type="EMBL" id="CEG43688.1"/>
    </source>
</evidence>
<proteinExistence type="predicted"/>
<dbReference type="EMBL" id="CCYD01000810">
    <property type="protein sequence ID" value="CEG43688.1"/>
    <property type="molecule type" value="Genomic_DNA"/>
</dbReference>
<protein>
    <submittedName>
        <fullName evidence="1">Uncharacterized protein</fullName>
    </submittedName>
</protein>
<dbReference type="Proteomes" id="UP000054928">
    <property type="component" value="Unassembled WGS sequence"/>
</dbReference>
<dbReference type="RefSeq" id="XP_024580057.1">
    <property type="nucleotide sequence ID" value="XM_024729707.1"/>
</dbReference>
<sequence length="112" mass="13083">MQVCQPSMFRFCPAPLHNGLLQEFYNLFLAFQKEINFPAVFVDRESTLYLFWFAFIATSTKDFLWKDSVDEASTGNQDTLPEVHGEGSRANLLMDAWKFFTQYLTQWQFGCT</sequence>
<dbReference type="GeneID" id="36409038"/>
<keyword evidence="2" id="KW-1185">Reference proteome</keyword>
<accession>A0A0P1ARB3</accession>
<dbReference type="AlphaFoldDB" id="A0A0P1ARB3"/>
<name>A0A0P1ARB3_PLAHL</name>
<evidence type="ECO:0000313" key="2">
    <source>
        <dbReference type="Proteomes" id="UP000054928"/>
    </source>
</evidence>
<organism evidence="1 2">
    <name type="scientific">Plasmopara halstedii</name>
    <name type="common">Downy mildew of sunflower</name>
    <dbReference type="NCBI Taxonomy" id="4781"/>
    <lineage>
        <taxon>Eukaryota</taxon>
        <taxon>Sar</taxon>
        <taxon>Stramenopiles</taxon>
        <taxon>Oomycota</taxon>
        <taxon>Peronosporomycetes</taxon>
        <taxon>Peronosporales</taxon>
        <taxon>Peronosporaceae</taxon>
        <taxon>Plasmopara</taxon>
    </lineage>
</organism>
<reference evidence="2" key="1">
    <citation type="submission" date="2014-09" db="EMBL/GenBank/DDBJ databases">
        <authorList>
            <person name="Sharma Rahul"/>
            <person name="Thines Marco"/>
        </authorList>
    </citation>
    <scope>NUCLEOTIDE SEQUENCE [LARGE SCALE GENOMIC DNA]</scope>
</reference>